<feature type="transmembrane region" description="Helical" evidence="7">
    <location>
        <begin position="297"/>
        <end position="321"/>
    </location>
</feature>
<proteinExistence type="predicted"/>
<dbReference type="GO" id="GO:0005886">
    <property type="term" value="C:plasma membrane"/>
    <property type="evidence" value="ECO:0007669"/>
    <property type="project" value="UniProtKB-SubCell"/>
</dbReference>
<feature type="transmembrane region" description="Helical" evidence="7">
    <location>
        <begin position="133"/>
        <end position="153"/>
    </location>
</feature>
<dbReference type="EMBL" id="CP144914">
    <property type="protein sequence ID" value="WWD81017.1"/>
    <property type="molecule type" value="Genomic_DNA"/>
</dbReference>
<feature type="domain" description="Major facilitator superfamily (MFS) profile" evidence="8">
    <location>
        <begin position="8"/>
        <end position="386"/>
    </location>
</feature>
<comment type="subcellular location">
    <subcellularLocation>
        <location evidence="1">Cell membrane</location>
        <topology evidence="1">Multi-pass membrane protein</topology>
    </subcellularLocation>
</comment>
<dbReference type="InterPro" id="IPR047200">
    <property type="entry name" value="MFS_YcaD-like"/>
</dbReference>
<keyword evidence="3" id="KW-1003">Cell membrane</keyword>
<evidence type="ECO:0000256" key="4">
    <source>
        <dbReference type="ARBA" id="ARBA00022692"/>
    </source>
</evidence>
<evidence type="ECO:0000256" key="7">
    <source>
        <dbReference type="SAM" id="Phobius"/>
    </source>
</evidence>
<dbReference type="InterPro" id="IPR011701">
    <property type="entry name" value="MFS"/>
</dbReference>
<dbReference type="CDD" id="cd17477">
    <property type="entry name" value="MFS_YcaD_like"/>
    <property type="match status" value="1"/>
</dbReference>
<feature type="transmembrane region" description="Helical" evidence="7">
    <location>
        <begin position="273"/>
        <end position="291"/>
    </location>
</feature>
<sequence>MENNPLFRYWVLIGMVLIAGFSQGMLLPVLAVMLEGSGISSSANGLNAAALYIGIILISPFIEAPVRRYGYKPVILTGLVLVTITVALFPFWQAFWLWFVLRMIVGVADNLIHFSTQVWISTTSSPEKRGRQLALYGLAFGLGFGVGPMMTRLLEISEFLPFLISALMSLTALCFMLMLRNEHPAGNVETASRISTMIRYKRVIKLAWFALLPGFCYGYLEASLHGNYPVYAMRMGIDLQLTTVFLLPGFVFGSLFTQLPLGMLSDKFGRSRILLWIMGTGAVIFLFMPLVEHSPALLFSGFVITGMILGSLFSLGITYLADLVPADLLPTGNVMTAVLFGLGSMTGPIVGGLLIDIIGPGSIYYSISGMLALMLAAGFVFQYQQRFSSESQPSAADHSWS</sequence>
<dbReference type="InterPro" id="IPR020846">
    <property type="entry name" value="MFS_dom"/>
</dbReference>
<dbReference type="Pfam" id="PF07690">
    <property type="entry name" value="MFS_1"/>
    <property type="match status" value="1"/>
</dbReference>
<feature type="transmembrane region" description="Helical" evidence="7">
    <location>
        <begin position="203"/>
        <end position="220"/>
    </location>
</feature>
<evidence type="ECO:0000313" key="9">
    <source>
        <dbReference type="EMBL" id="WWD81017.1"/>
    </source>
</evidence>
<feature type="transmembrane region" description="Helical" evidence="7">
    <location>
        <begin position="159"/>
        <end position="179"/>
    </location>
</feature>
<dbReference type="PROSITE" id="PS50850">
    <property type="entry name" value="MFS"/>
    <property type="match status" value="1"/>
</dbReference>
<evidence type="ECO:0000256" key="2">
    <source>
        <dbReference type="ARBA" id="ARBA00022448"/>
    </source>
</evidence>
<evidence type="ECO:0000256" key="6">
    <source>
        <dbReference type="ARBA" id="ARBA00023136"/>
    </source>
</evidence>
<organism evidence="9 10">
    <name type="scientific">Alkalicoccus halolimnae</name>
    <dbReference type="NCBI Taxonomy" id="1667239"/>
    <lineage>
        <taxon>Bacteria</taxon>
        <taxon>Bacillati</taxon>
        <taxon>Bacillota</taxon>
        <taxon>Bacilli</taxon>
        <taxon>Bacillales</taxon>
        <taxon>Bacillaceae</taxon>
        <taxon>Alkalicoccus</taxon>
    </lineage>
</organism>
<keyword evidence="10" id="KW-1185">Reference proteome</keyword>
<dbReference type="OrthoDB" id="478565at2"/>
<keyword evidence="6 7" id="KW-0472">Membrane</keyword>
<evidence type="ECO:0000313" key="10">
    <source>
        <dbReference type="Proteomes" id="UP000321816"/>
    </source>
</evidence>
<dbReference type="SUPFAM" id="SSF103473">
    <property type="entry name" value="MFS general substrate transporter"/>
    <property type="match status" value="1"/>
</dbReference>
<dbReference type="GO" id="GO:0022857">
    <property type="term" value="F:transmembrane transporter activity"/>
    <property type="evidence" value="ECO:0007669"/>
    <property type="project" value="InterPro"/>
</dbReference>
<accession>A0A5C7FCP4</accession>
<keyword evidence="4 7" id="KW-0812">Transmembrane</keyword>
<protein>
    <submittedName>
        <fullName evidence="9">MFS transporter</fullName>
    </submittedName>
</protein>
<evidence type="ECO:0000256" key="1">
    <source>
        <dbReference type="ARBA" id="ARBA00004651"/>
    </source>
</evidence>
<dbReference type="Proteomes" id="UP000321816">
    <property type="component" value="Chromosome"/>
</dbReference>
<feature type="transmembrane region" description="Helical" evidence="7">
    <location>
        <begin position="333"/>
        <end position="357"/>
    </location>
</feature>
<reference evidence="9 10" key="1">
    <citation type="submission" date="2024-01" db="EMBL/GenBank/DDBJ databases">
        <title>Complete Genome Sequence of Alkalicoccus halolimnae BZ-SZ-XJ29T, a Moderately Halophilic Bacterium Isolated from a Salt Lake.</title>
        <authorList>
            <person name="Zhao B."/>
        </authorList>
    </citation>
    <scope>NUCLEOTIDE SEQUENCE [LARGE SCALE GENOMIC DNA]</scope>
    <source>
        <strain evidence="9 10">BZ-SZ-XJ29</strain>
    </source>
</reference>
<dbReference type="PANTHER" id="PTHR23521">
    <property type="entry name" value="TRANSPORTER MFS SUPERFAMILY"/>
    <property type="match status" value="1"/>
</dbReference>
<feature type="transmembrane region" description="Helical" evidence="7">
    <location>
        <begin position="45"/>
        <end position="62"/>
    </location>
</feature>
<dbReference type="Gene3D" id="1.20.1250.20">
    <property type="entry name" value="MFS general substrate transporter like domains"/>
    <property type="match status" value="2"/>
</dbReference>
<evidence type="ECO:0000256" key="5">
    <source>
        <dbReference type="ARBA" id="ARBA00022989"/>
    </source>
</evidence>
<name>A0A5C7FCP4_9BACI</name>
<feature type="transmembrane region" description="Helical" evidence="7">
    <location>
        <begin position="363"/>
        <end position="381"/>
    </location>
</feature>
<feature type="transmembrane region" description="Helical" evidence="7">
    <location>
        <begin position="240"/>
        <end position="261"/>
    </location>
</feature>
<dbReference type="RefSeq" id="WP_147804066.1">
    <property type="nucleotide sequence ID" value="NZ_CP144914.1"/>
</dbReference>
<feature type="transmembrane region" description="Helical" evidence="7">
    <location>
        <begin position="7"/>
        <end position="33"/>
    </location>
</feature>
<dbReference type="KEGG" id="ahal:FTX54_005490"/>
<dbReference type="InterPro" id="IPR036259">
    <property type="entry name" value="MFS_trans_sf"/>
</dbReference>
<dbReference type="PANTHER" id="PTHR23521:SF2">
    <property type="entry name" value="TRANSPORTER MFS SUPERFAMILY"/>
    <property type="match status" value="1"/>
</dbReference>
<evidence type="ECO:0000259" key="8">
    <source>
        <dbReference type="PROSITE" id="PS50850"/>
    </source>
</evidence>
<gene>
    <name evidence="9" type="ORF">FTX54_005490</name>
</gene>
<keyword evidence="2" id="KW-0813">Transport</keyword>
<dbReference type="AlphaFoldDB" id="A0A5C7FCP4"/>
<keyword evidence="5 7" id="KW-1133">Transmembrane helix</keyword>
<evidence type="ECO:0000256" key="3">
    <source>
        <dbReference type="ARBA" id="ARBA00022475"/>
    </source>
</evidence>